<evidence type="ECO:0000313" key="2">
    <source>
        <dbReference type="EMBL" id="GMF36007.1"/>
    </source>
</evidence>
<organism evidence="2 3">
    <name type="scientific">Phytophthora lilii</name>
    <dbReference type="NCBI Taxonomy" id="2077276"/>
    <lineage>
        <taxon>Eukaryota</taxon>
        <taxon>Sar</taxon>
        <taxon>Stramenopiles</taxon>
        <taxon>Oomycota</taxon>
        <taxon>Peronosporomycetes</taxon>
        <taxon>Peronosporales</taxon>
        <taxon>Peronosporaceae</taxon>
        <taxon>Phytophthora</taxon>
    </lineage>
</organism>
<evidence type="ECO:0000313" key="3">
    <source>
        <dbReference type="Proteomes" id="UP001165083"/>
    </source>
</evidence>
<dbReference type="InterPro" id="IPR052776">
    <property type="entry name" value="Chloro_ReproSupport/MetalTrans"/>
</dbReference>
<keyword evidence="3" id="KW-1185">Reference proteome</keyword>
<dbReference type="OrthoDB" id="669460at2759"/>
<reference evidence="2" key="1">
    <citation type="submission" date="2023-04" db="EMBL/GenBank/DDBJ databases">
        <title>Phytophthora lilii NBRC 32176.</title>
        <authorList>
            <person name="Ichikawa N."/>
            <person name="Sato H."/>
            <person name="Tonouchi N."/>
        </authorList>
    </citation>
    <scope>NUCLEOTIDE SEQUENCE</scope>
    <source>
        <strain evidence="2">NBRC 32176</strain>
    </source>
</reference>
<dbReference type="PANTHER" id="PTHR33876">
    <property type="entry name" value="UNNAMED PRODUCT"/>
    <property type="match status" value="1"/>
</dbReference>
<gene>
    <name evidence="2" type="ORF">Plil01_001526100</name>
</gene>
<dbReference type="AlphaFoldDB" id="A0A9W6XCV6"/>
<feature type="transmembrane region" description="Helical" evidence="1">
    <location>
        <begin position="18"/>
        <end position="43"/>
    </location>
</feature>
<accession>A0A9W6XCV6</accession>
<keyword evidence="1" id="KW-0812">Transmembrane</keyword>
<feature type="transmembrane region" description="Helical" evidence="1">
    <location>
        <begin position="91"/>
        <end position="109"/>
    </location>
</feature>
<sequence length="292" mass="30793">MGAADTVTTLAGASLPGIAATGLLLGLVHVLTGPDHLSALIVLSAGSSWRSCQLGVRWGCGHSTGLVLVTACFLALNRHLDVDTFGSYCDFMVGFLMLGLGLWSLRHYARLRRQLRLRAQAAGETTPLQADARLQEDVESDSEVQKILHVHHLDHQGPPAATDDQQVDGSAKTCCCGLLMADIKNPHTQKLTAFAYGTAHGLAGTGGILGVLPAVILNDWAKSSTYLGAFCLSSIFTMGGFAALYGEVTGRVSRFSDSSLVRVGIFSSCVSICVGIMWIILVSTGTLDEVFG</sequence>
<evidence type="ECO:0000256" key="1">
    <source>
        <dbReference type="SAM" id="Phobius"/>
    </source>
</evidence>
<keyword evidence="1" id="KW-1133">Transmembrane helix</keyword>
<proteinExistence type="predicted"/>
<protein>
    <submittedName>
        <fullName evidence="2">Unnamed protein product</fullName>
    </submittedName>
</protein>
<name>A0A9W6XCV6_9STRA</name>
<feature type="transmembrane region" description="Helical" evidence="1">
    <location>
        <begin position="260"/>
        <end position="281"/>
    </location>
</feature>
<comment type="caution">
    <text evidence="2">The sequence shown here is derived from an EMBL/GenBank/DDBJ whole genome shotgun (WGS) entry which is preliminary data.</text>
</comment>
<dbReference type="EMBL" id="BSXW01001342">
    <property type="protein sequence ID" value="GMF36007.1"/>
    <property type="molecule type" value="Genomic_DNA"/>
</dbReference>
<keyword evidence="1" id="KW-0472">Membrane</keyword>
<dbReference type="Proteomes" id="UP001165083">
    <property type="component" value="Unassembled WGS sequence"/>
</dbReference>
<feature type="transmembrane region" description="Helical" evidence="1">
    <location>
        <begin position="193"/>
        <end position="215"/>
    </location>
</feature>
<feature type="transmembrane region" description="Helical" evidence="1">
    <location>
        <begin position="227"/>
        <end position="248"/>
    </location>
</feature>
<dbReference type="PANTHER" id="PTHR33876:SF4">
    <property type="entry name" value="CHLOROPLAST PROTEIN FOR GROWTH AND FERTILITY 2"/>
    <property type="match status" value="1"/>
</dbReference>